<gene>
    <name evidence="2" type="ORF">TRFO_19631</name>
</gene>
<dbReference type="EMBL" id="MLAK01000598">
    <property type="protein sequence ID" value="OHT10935.1"/>
    <property type="molecule type" value="Genomic_DNA"/>
</dbReference>
<evidence type="ECO:0000256" key="1">
    <source>
        <dbReference type="SAM" id="MobiDB-lite"/>
    </source>
</evidence>
<evidence type="ECO:0008006" key="4">
    <source>
        <dbReference type="Google" id="ProtNLM"/>
    </source>
</evidence>
<protein>
    <recommendedName>
        <fullName evidence="4">C2 NT-type domain-containing protein</fullName>
    </recommendedName>
</protein>
<proteinExistence type="predicted"/>
<sequence length="341" mass="36695">MTKVKRKISLKNIVLIDVPTRQNRIFAKVKKCVKNVTTKPYPIINNQCKFAENVDIEVNLPKDLSKARHSHLIRISFRFENASGSGFSRYGIAKIDIVKTIISRELDIRMNLENCPEKPVLTLTLGIPAGISPFMSMTVAHSASLSFNQSNSIMSASMTNDLTDNSGSFVSTNGATSRSMTTSQGSGSGGNTSISSNASISNKSPNNSFNNENLQSIIKNSPSFPVANSGNNVTIITPQNNSPSSPSRISSMMAVGRRMSSSKSSGALSNQAMFGPTATGNGASSGNNSMNVSVSNSNGRGLSRVDPLDWLPCRIPQERYDELEKQIDRLLAGIINDEPAQ</sequence>
<accession>A0A1J4KHR7</accession>
<dbReference type="OrthoDB" id="10597252at2759"/>
<keyword evidence="3" id="KW-1185">Reference proteome</keyword>
<feature type="region of interest" description="Disordered" evidence="1">
    <location>
        <begin position="169"/>
        <end position="213"/>
    </location>
</feature>
<evidence type="ECO:0000313" key="3">
    <source>
        <dbReference type="Proteomes" id="UP000179807"/>
    </source>
</evidence>
<feature type="compositionally biased region" description="Polar residues" evidence="1">
    <location>
        <begin position="230"/>
        <end position="241"/>
    </location>
</feature>
<comment type="caution">
    <text evidence="2">The sequence shown here is derived from an EMBL/GenBank/DDBJ whole genome shotgun (WGS) entry which is preliminary data.</text>
</comment>
<organism evidence="2 3">
    <name type="scientific">Tritrichomonas foetus</name>
    <dbReference type="NCBI Taxonomy" id="1144522"/>
    <lineage>
        <taxon>Eukaryota</taxon>
        <taxon>Metamonada</taxon>
        <taxon>Parabasalia</taxon>
        <taxon>Tritrichomonadida</taxon>
        <taxon>Tritrichomonadidae</taxon>
        <taxon>Tritrichomonas</taxon>
    </lineage>
</organism>
<name>A0A1J4KHR7_9EUKA</name>
<feature type="compositionally biased region" description="Low complexity" evidence="1">
    <location>
        <begin position="176"/>
        <end position="213"/>
    </location>
</feature>
<dbReference type="AlphaFoldDB" id="A0A1J4KHR7"/>
<dbReference type="RefSeq" id="XP_068364071.1">
    <property type="nucleotide sequence ID" value="XM_068500903.1"/>
</dbReference>
<dbReference type="GeneID" id="94835607"/>
<dbReference type="Proteomes" id="UP000179807">
    <property type="component" value="Unassembled WGS sequence"/>
</dbReference>
<evidence type="ECO:0000313" key="2">
    <source>
        <dbReference type="EMBL" id="OHT10935.1"/>
    </source>
</evidence>
<reference evidence="2" key="1">
    <citation type="submission" date="2016-10" db="EMBL/GenBank/DDBJ databases">
        <authorList>
            <person name="Benchimol M."/>
            <person name="Almeida L.G."/>
            <person name="Vasconcelos A.T."/>
            <person name="Perreira-Neves A."/>
            <person name="Rosa I.A."/>
            <person name="Tasca T."/>
            <person name="Bogo M.R."/>
            <person name="de Souza W."/>
        </authorList>
    </citation>
    <scope>NUCLEOTIDE SEQUENCE [LARGE SCALE GENOMIC DNA]</scope>
    <source>
        <strain evidence="2">K</strain>
    </source>
</reference>
<dbReference type="VEuPathDB" id="TrichDB:TRFO_19631"/>
<feature type="region of interest" description="Disordered" evidence="1">
    <location>
        <begin position="230"/>
        <end position="249"/>
    </location>
</feature>